<feature type="transmembrane region" description="Helical" evidence="8">
    <location>
        <begin position="12"/>
        <end position="34"/>
    </location>
</feature>
<evidence type="ECO:0000256" key="4">
    <source>
        <dbReference type="ARBA" id="ARBA00022692"/>
    </source>
</evidence>
<evidence type="ECO:0000256" key="1">
    <source>
        <dbReference type="ARBA" id="ARBA00004651"/>
    </source>
</evidence>
<organism evidence="10 11">
    <name type="scientific">Acetobacter malorum</name>
    <dbReference type="NCBI Taxonomy" id="178901"/>
    <lineage>
        <taxon>Bacteria</taxon>
        <taxon>Pseudomonadati</taxon>
        <taxon>Pseudomonadota</taxon>
        <taxon>Alphaproteobacteria</taxon>
        <taxon>Acetobacterales</taxon>
        <taxon>Acetobacteraceae</taxon>
        <taxon>Acetobacter</taxon>
    </lineage>
</organism>
<sequence length="445" mass="47220">MTASLSASQRKRYILTAIIGNVVEYYDLVIYSYFSAFIARTFFPADLRFSQIALALATFGLSLLARPVGAYVLGGYADRNGRLPGLTVCMALMATGSALIAFCPGYAVLGSLAPGLIVLGRLLQGFSLGGEFGVATSFLIEQSPHQEAKRASWQAIGQILASLCACSVVLTLGGLLSEQAYAAYGFRIAAVLGSCGGLVGLALRASLGPREVAPQAVVAPKPVSTERYTGLRIMLVMGMVSLGSGITYLGFYMPHFAQSVFHVSPRQTYWAAFATYAGQLLLTPVRWRLASYFDHHKAHLSHAVFLRWAGSAASPHGRMDAVDTGDGDAVSAAAERAGAILFCIAGRVYGPAVWQGAPGAWPLRRLFSGSGDFWGAGSSGQWRNHPVFRLSERATLLRYVHSMPCSAGSQAGGPFPERARVCLIFRGAEAAGKDVSKPSLSSSDL</sequence>
<dbReference type="InterPro" id="IPR051084">
    <property type="entry name" value="H+-coupled_symporters"/>
</dbReference>
<evidence type="ECO:0000256" key="7">
    <source>
        <dbReference type="ARBA" id="ARBA00023136"/>
    </source>
</evidence>
<dbReference type="EMBL" id="LVHD01000012">
    <property type="protein sequence ID" value="OAG77472.1"/>
    <property type="molecule type" value="Genomic_DNA"/>
</dbReference>
<dbReference type="InterPro" id="IPR011701">
    <property type="entry name" value="MFS"/>
</dbReference>
<feature type="domain" description="Major facilitator superfamily (MFS) profile" evidence="9">
    <location>
        <begin position="13"/>
        <end position="445"/>
    </location>
</feature>
<dbReference type="GO" id="GO:0005886">
    <property type="term" value="C:plasma membrane"/>
    <property type="evidence" value="ECO:0007669"/>
    <property type="project" value="UniProtKB-SubCell"/>
</dbReference>
<keyword evidence="10" id="KW-0762">Sugar transport</keyword>
<evidence type="ECO:0000256" key="2">
    <source>
        <dbReference type="ARBA" id="ARBA00022448"/>
    </source>
</evidence>
<keyword evidence="3" id="KW-1003">Cell membrane</keyword>
<evidence type="ECO:0000313" key="11">
    <source>
        <dbReference type="Proteomes" id="UP000077349"/>
    </source>
</evidence>
<dbReference type="PATRIC" id="fig|178901.16.peg.1295"/>
<evidence type="ECO:0000256" key="3">
    <source>
        <dbReference type="ARBA" id="ARBA00022475"/>
    </source>
</evidence>
<name>A0A177GB62_9PROT</name>
<feature type="transmembrane region" description="Helical" evidence="8">
    <location>
        <begin position="152"/>
        <end position="175"/>
    </location>
</feature>
<dbReference type="AlphaFoldDB" id="A0A177GB62"/>
<dbReference type="STRING" id="178901.AmDm5_1400"/>
<evidence type="ECO:0000256" key="5">
    <source>
        <dbReference type="ARBA" id="ARBA00022847"/>
    </source>
</evidence>
<evidence type="ECO:0000256" key="8">
    <source>
        <dbReference type="SAM" id="Phobius"/>
    </source>
</evidence>
<evidence type="ECO:0000313" key="10">
    <source>
        <dbReference type="EMBL" id="OAG77472.1"/>
    </source>
</evidence>
<comment type="subcellular location">
    <subcellularLocation>
        <location evidence="1">Cell membrane</location>
        <topology evidence="1">Multi-pass membrane protein</topology>
    </subcellularLocation>
</comment>
<keyword evidence="4 8" id="KW-0812">Transmembrane</keyword>
<evidence type="ECO:0000256" key="6">
    <source>
        <dbReference type="ARBA" id="ARBA00022989"/>
    </source>
</evidence>
<dbReference type="eggNOG" id="COG0477">
    <property type="taxonomic scope" value="Bacteria"/>
</dbReference>
<keyword evidence="2" id="KW-0813">Transport</keyword>
<protein>
    <submittedName>
        <fullName evidence="10">Sugar transporter transmembrane protein</fullName>
    </submittedName>
</protein>
<evidence type="ECO:0000259" key="9">
    <source>
        <dbReference type="PROSITE" id="PS50850"/>
    </source>
</evidence>
<dbReference type="PROSITE" id="PS50850">
    <property type="entry name" value="MFS"/>
    <property type="match status" value="1"/>
</dbReference>
<dbReference type="PANTHER" id="PTHR43528">
    <property type="entry name" value="ALPHA-KETOGLUTARATE PERMEASE"/>
    <property type="match status" value="1"/>
</dbReference>
<feature type="transmembrane region" description="Helical" evidence="8">
    <location>
        <begin position="181"/>
        <end position="203"/>
    </location>
</feature>
<dbReference type="InterPro" id="IPR020846">
    <property type="entry name" value="MFS_dom"/>
</dbReference>
<accession>A0A177GB62</accession>
<dbReference type="Pfam" id="PF07690">
    <property type="entry name" value="MFS_1"/>
    <property type="match status" value="1"/>
</dbReference>
<feature type="transmembrane region" description="Helical" evidence="8">
    <location>
        <begin position="85"/>
        <end position="109"/>
    </location>
</feature>
<gene>
    <name evidence="10" type="ORF">Amal_01230</name>
</gene>
<dbReference type="SUPFAM" id="SSF103473">
    <property type="entry name" value="MFS general substrate transporter"/>
    <property type="match status" value="1"/>
</dbReference>
<dbReference type="InterPro" id="IPR036259">
    <property type="entry name" value="MFS_trans_sf"/>
</dbReference>
<reference evidence="10 11" key="1">
    <citation type="submission" date="2016-03" db="EMBL/GenBank/DDBJ databases">
        <title>Draft genome sequence of Acetobacter malorum CECT 7742, a strain isolated from strawberry vinegar.</title>
        <authorList>
            <person name="Sainz F."/>
            <person name="Mas A."/>
            <person name="Torija M.J."/>
        </authorList>
    </citation>
    <scope>NUCLEOTIDE SEQUENCE [LARGE SCALE GENOMIC DNA]</scope>
    <source>
        <strain evidence="10 11">CECT 7742</strain>
    </source>
</reference>
<feature type="transmembrane region" description="Helical" evidence="8">
    <location>
        <begin position="231"/>
        <end position="249"/>
    </location>
</feature>
<proteinExistence type="predicted"/>
<feature type="transmembrane region" description="Helical" evidence="8">
    <location>
        <begin position="54"/>
        <end position="73"/>
    </location>
</feature>
<dbReference type="Proteomes" id="UP000077349">
    <property type="component" value="Unassembled WGS sequence"/>
</dbReference>
<dbReference type="Gene3D" id="1.20.1250.20">
    <property type="entry name" value="MFS general substrate transporter like domains"/>
    <property type="match status" value="1"/>
</dbReference>
<dbReference type="GO" id="GO:0015293">
    <property type="term" value="F:symporter activity"/>
    <property type="evidence" value="ECO:0007669"/>
    <property type="project" value="UniProtKB-KW"/>
</dbReference>
<dbReference type="PANTHER" id="PTHR43528:SF1">
    <property type="entry name" value="ALPHA-KETOGLUTARATE PERMEASE"/>
    <property type="match status" value="1"/>
</dbReference>
<keyword evidence="5" id="KW-0769">Symport</keyword>
<keyword evidence="6 8" id="KW-1133">Transmembrane helix</keyword>
<comment type="caution">
    <text evidence="10">The sequence shown here is derived from an EMBL/GenBank/DDBJ whole genome shotgun (WGS) entry which is preliminary data.</text>
</comment>
<keyword evidence="7 8" id="KW-0472">Membrane</keyword>